<protein>
    <submittedName>
        <fullName evidence="2">Uncharacterized protein</fullName>
    </submittedName>
</protein>
<dbReference type="AlphaFoldDB" id="A0AAD5KNK9"/>
<evidence type="ECO:0000256" key="1">
    <source>
        <dbReference type="SAM" id="MobiDB-lite"/>
    </source>
</evidence>
<feature type="compositionally biased region" description="Basic and acidic residues" evidence="1">
    <location>
        <begin position="84"/>
        <end position="95"/>
    </location>
</feature>
<organism evidence="2 3">
    <name type="scientific">Daphnia sinensis</name>
    <dbReference type="NCBI Taxonomy" id="1820382"/>
    <lineage>
        <taxon>Eukaryota</taxon>
        <taxon>Metazoa</taxon>
        <taxon>Ecdysozoa</taxon>
        <taxon>Arthropoda</taxon>
        <taxon>Crustacea</taxon>
        <taxon>Branchiopoda</taxon>
        <taxon>Diplostraca</taxon>
        <taxon>Cladocera</taxon>
        <taxon>Anomopoda</taxon>
        <taxon>Daphniidae</taxon>
        <taxon>Daphnia</taxon>
        <taxon>Daphnia similis group</taxon>
    </lineage>
</organism>
<feature type="region of interest" description="Disordered" evidence="1">
    <location>
        <begin position="76"/>
        <end position="97"/>
    </location>
</feature>
<gene>
    <name evidence="2" type="ORF">GHT06_018723</name>
</gene>
<comment type="caution">
    <text evidence="2">The sequence shown here is derived from an EMBL/GenBank/DDBJ whole genome shotgun (WGS) entry which is preliminary data.</text>
</comment>
<dbReference type="Proteomes" id="UP000820818">
    <property type="component" value="Linkage Group LG7"/>
</dbReference>
<keyword evidence="3" id="KW-1185">Reference proteome</keyword>
<name>A0AAD5KNK9_9CRUS</name>
<dbReference type="EMBL" id="WJBH02000007">
    <property type="protein sequence ID" value="KAI9556149.1"/>
    <property type="molecule type" value="Genomic_DNA"/>
</dbReference>
<evidence type="ECO:0000313" key="3">
    <source>
        <dbReference type="Proteomes" id="UP000820818"/>
    </source>
</evidence>
<reference evidence="2 3" key="1">
    <citation type="submission" date="2022-05" db="EMBL/GenBank/DDBJ databases">
        <title>A multi-omics perspective on studying reproductive biology in Daphnia sinensis.</title>
        <authorList>
            <person name="Jia J."/>
        </authorList>
    </citation>
    <scope>NUCLEOTIDE SEQUENCE [LARGE SCALE GENOMIC DNA]</scope>
    <source>
        <strain evidence="2 3">WSL</strain>
    </source>
</reference>
<sequence>MAATYVDPSCKMQYFINHGCSCGGETANSYVERKENLITTRVKLAFRCLNVLNVYILFSLWIQSVWLEYEVSSRVTPSSSSDLTDDRSKGTETTKKRTMSITSKMNEDYLVNLVFAAHRQQTSGRQMDEKREYEAEETKPIAETFFPFLLPVLLASKLSARKKMSSASPE</sequence>
<evidence type="ECO:0000313" key="2">
    <source>
        <dbReference type="EMBL" id="KAI9556149.1"/>
    </source>
</evidence>
<proteinExistence type="predicted"/>
<accession>A0AAD5KNK9</accession>